<dbReference type="GO" id="GO:0005829">
    <property type="term" value="C:cytosol"/>
    <property type="evidence" value="ECO:0007669"/>
    <property type="project" value="TreeGrafter"/>
</dbReference>
<comment type="subunit">
    <text evidence="11">Homodimer.</text>
</comment>
<dbReference type="PRINTS" id="PR00959">
    <property type="entry name" value="MEVGALKINASE"/>
</dbReference>
<comment type="similarity">
    <text evidence="11">Belongs to the GHMP kinase family. Mevalonate kinase subfamily.</text>
</comment>
<dbReference type="NCBIfam" id="TIGR00549">
    <property type="entry name" value="mevalon_kin"/>
    <property type="match status" value="1"/>
</dbReference>
<dbReference type="UniPathway" id="UPA00057">
    <property type="reaction ID" value="UER00098"/>
</dbReference>
<dbReference type="GeneID" id="14552875"/>
<evidence type="ECO:0000256" key="9">
    <source>
        <dbReference type="ARBA" id="ARBA00023229"/>
    </source>
</evidence>
<dbReference type="EMBL" id="CP013695">
    <property type="protein sequence ID" value="ALU32322.1"/>
    <property type="molecule type" value="Genomic_DNA"/>
</dbReference>
<feature type="domain" description="GHMP kinase C-terminal" evidence="13">
    <location>
        <begin position="224"/>
        <end position="295"/>
    </location>
</feature>
<dbReference type="PANTHER" id="PTHR43290:SF2">
    <property type="entry name" value="MEVALONATE KINASE"/>
    <property type="match status" value="1"/>
</dbReference>
<evidence type="ECO:0000256" key="10">
    <source>
        <dbReference type="ARBA" id="ARBA00029438"/>
    </source>
</evidence>
<dbReference type="EC" id="2.7.1.36" evidence="11"/>
<dbReference type="Pfam" id="PF08544">
    <property type="entry name" value="GHMP_kinases_C"/>
    <property type="match status" value="1"/>
</dbReference>
<dbReference type="InterPro" id="IPR006204">
    <property type="entry name" value="GHMP_kinase_N_dom"/>
</dbReference>
<keyword evidence="6 11" id="KW-0067">ATP-binding</keyword>
<dbReference type="PaxDb" id="1435377-SUSAZ_11140"/>
<protein>
    <recommendedName>
        <fullName evidence="11">Mevalonate kinase</fullName>
        <shortName evidence="11">MK</shortName>
        <shortName evidence="11">MVK</shortName>
        <ecNumber evidence="11">2.7.1.36</ecNumber>
    </recommendedName>
</protein>
<dbReference type="Proteomes" id="UP000065473">
    <property type="component" value="Chromosome"/>
</dbReference>
<dbReference type="OMA" id="LMDFNHG"/>
<keyword evidence="2 11" id="KW-0444">Lipid biosynthesis</keyword>
<comment type="subcellular location">
    <subcellularLocation>
        <location evidence="11">Cytoplasm</location>
    </subcellularLocation>
</comment>
<evidence type="ECO:0000313" key="16">
    <source>
        <dbReference type="Proteomes" id="UP000060043"/>
    </source>
</evidence>
<reference evidence="16 17" key="1">
    <citation type="submission" date="2015-12" db="EMBL/GenBank/DDBJ databases">
        <title>A stable core within a dynamic pangenome in Sulfolobus acidocaldarius.</title>
        <authorList>
            <person name="Anderson R."/>
            <person name="Kouris A."/>
            <person name="Seward C."/>
            <person name="Campbell K."/>
            <person name="Whitaker R."/>
        </authorList>
    </citation>
    <scope>NUCLEOTIDE SEQUENCE [LARGE SCALE GENOMIC DNA]</scope>
    <source>
        <strain evidence="14 17">GG12-C01-09</strain>
        <strain evidence="15 16">NG05B_CO5_07</strain>
    </source>
</reference>
<evidence type="ECO:0000256" key="6">
    <source>
        <dbReference type="ARBA" id="ARBA00022840"/>
    </source>
</evidence>
<dbReference type="EMBL" id="CP013694">
    <property type="protein sequence ID" value="ALU29591.1"/>
    <property type="molecule type" value="Genomic_DNA"/>
</dbReference>
<dbReference type="SUPFAM" id="SSF55060">
    <property type="entry name" value="GHMP Kinase, C-terminal domain"/>
    <property type="match status" value="1"/>
</dbReference>
<comment type="function">
    <text evidence="11">Catalyzes the phosphorylation of (R)-mevalonate (MVA) to (R)-mevalonate 5-phosphate (MVAP). Functions in the mevalonate (MVA) pathway leading to isopentenyl diphosphate (IPP), a key precursor for the biosynthesis of isoprenoid compounds such as archaeal membrane lipids.</text>
</comment>
<accession>A0A0U2X1M1</accession>
<dbReference type="Gene3D" id="3.30.70.890">
    <property type="entry name" value="GHMP kinase, C-terminal domain"/>
    <property type="match status" value="1"/>
</dbReference>
<dbReference type="AlphaFoldDB" id="A0A0U2X1M1"/>
<dbReference type="InterPro" id="IPR020568">
    <property type="entry name" value="Ribosomal_Su5_D2-typ_SF"/>
</dbReference>
<dbReference type="GO" id="GO:0004496">
    <property type="term" value="F:mevalonate kinase activity"/>
    <property type="evidence" value="ECO:0007669"/>
    <property type="project" value="UniProtKB-UniRule"/>
</dbReference>
<sequence length="314" mass="34162">MIVEASVPLKLTLFGEHAVVYGRPAIAYTISEYLKIRIKESERFYVTSNTLELTGVKVDLHEYKVENENVKRVLAYITETINYFGAEKKVSIDIESPVDPSVGLGTSAGVVVGMVSAYSTLLGHKLSREQIAKISHEIELRVQGLASIMDTHTETFGGFILVKKGGKEVEKLDANMNFSSGYFRRIATTADMLKRVKKLKESKPQLFESVLNVIEQVTTEAKNAIAKNDEDELGELMYINHGLLFSIGITVPVIDQIVSTARIAGVKGCKVSGGGGGGAVVCTKSEQAEFLIKAMGGKLINANPSFNGVMIKLI</sequence>
<keyword evidence="1 11" id="KW-0963">Cytoplasm</keyword>
<dbReference type="GeneID" id="78440349"/>
<dbReference type="Proteomes" id="UP000060043">
    <property type="component" value="Chromosome"/>
</dbReference>
<dbReference type="GO" id="GO:0005524">
    <property type="term" value="F:ATP binding"/>
    <property type="evidence" value="ECO:0007669"/>
    <property type="project" value="UniProtKB-UniRule"/>
</dbReference>
<comment type="catalytic activity">
    <reaction evidence="11">
        <text>(R)-mevalonate + ATP = (R)-5-phosphomevalonate + ADP + H(+)</text>
        <dbReference type="Rhea" id="RHEA:17065"/>
        <dbReference type="ChEBI" id="CHEBI:15378"/>
        <dbReference type="ChEBI" id="CHEBI:30616"/>
        <dbReference type="ChEBI" id="CHEBI:36464"/>
        <dbReference type="ChEBI" id="CHEBI:58146"/>
        <dbReference type="ChEBI" id="CHEBI:456216"/>
        <dbReference type="EC" id="2.7.1.36"/>
    </reaction>
</comment>
<dbReference type="InterPro" id="IPR022937">
    <property type="entry name" value="Mevalonate_kinase_arc"/>
</dbReference>
<dbReference type="Gene3D" id="3.30.230.10">
    <property type="match status" value="1"/>
</dbReference>
<evidence type="ECO:0000313" key="17">
    <source>
        <dbReference type="Proteomes" id="UP000065473"/>
    </source>
</evidence>
<comment type="caution">
    <text evidence="11">Lacks conserved residue(s) required for the propagation of feature annotation.</text>
</comment>
<comment type="cofactor">
    <cofactor evidence="11">
        <name>Mg(2+)</name>
        <dbReference type="ChEBI" id="CHEBI:18420"/>
    </cofactor>
</comment>
<evidence type="ECO:0000256" key="11">
    <source>
        <dbReference type="HAMAP-Rule" id="MF_00217"/>
    </source>
</evidence>
<dbReference type="InterPro" id="IPR014721">
    <property type="entry name" value="Ribsml_uS5_D2-typ_fold_subgr"/>
</dbReference>
<proteinExistence type="inferred from homology"/>
<dbReference type="OrthoDB" id="19001at2157"/>
<keyword evidence="5 11" id="KW-0418">Kinase</keyword>
<dbReference type="SUPFAM" id="SSF54211">
    <property type="entry name" value="Ribosomal protein S5 domain 2-like"/>
    <property type="match status" value="1"/>
</dbReference>
<dbReference type="InterPro" id="IPR013750">
    <property type="entry name" value="GHMP_kinase_C_dom"/>
</dbReference>
<evidence type="ECO:0000313" key="14">
    <source>
        <dbReference type="EMBL" id="ALU29591.1"/>
    </source>
</evidence>
<organism evidence="15 16">
    <name type="scientific">Sulfolobus acidocaldarius</name>
    <dbReference type="NCBI Taxonomy" id="2285"/>
    <lineage>
        <taxon>Archaea</taxon>
        <taxon>Thermoproteota</taxon>
        <taxon>Thermoprotei</taxon>
        <taxon>Sulfolobales</taxon>
        <taxon>Sulfolobaceae</taxon>
        <taxon>Sulfolobus</taxon>
    </lineage>
</organism>
<evidence type="ECO:0000256" key="1">
    <source>
        <dbReference type="ARBA" id="ARBA00022490"/>
    </source>
</evidence>
<comment type="pathway">
    <text evidence="10 11">Isoprenoid biosynthesis; isopentenyl diphosphate biosynthesis via mevalonate pathway; isopentenyl diphosphate from (R)-mevalonate: step 1/3.</text>
</comment>
<evidence type="ECO:0000256" key="8">
    <source>
        <dbReference type="ARBA" id="ARBA00023098"/>
    </source>
</evidence>
<dbReference type="RefSeq" id="WP_011279146.1">
    <property type="nucleotide sequence ID" value="NZ_BHWZ01000006.1"/>
</dbReference>
<evidence type="ECO:0000256" key="3">
    <source>
        <dbReference type="ARBA" id="ARBA00022679"/>
    </source>
</evidence>
<keyword evidence="3 11" id="KW-0808">Transferase</keyword>
<evidence type="ECO:0000256" key="5">
    <source>
        <dbReference type="ARBA" id="ARBA00022777"/>
    </source>
</evidence>
<feature type="active site" description="Proton acceptor" evidence="11">
    <location>
        <position position="150"/>
    </location>
</feature>
<keyword evidence="4 11" id="KW-0547">Nucleotide-binding</keyword>
<keyword evidence="9 11" id="KW-0414">Isoprene biosynthesis</keyword>
<dbReference type="HAMAP" id="MF_00217">
    <property type="entry name" value="Mevalonate_kinase"/>
    <property type="match status" value="1"/>
</dbReference>
<gene>
    <name evidence="11" type="primary">mvk</name>
    <name evidence="14" type="ORF">ATY89_06290</name>
    <name evidence="15" type="ORF">ATZ20_09315</name>
</gene>
<feature type="domain" description="GHMP kinase N-terminal" evidence="12">
    <location>
        <begin position="70"/>
        <end position="158"/>
    </location>
</feature>
<evidence type="ECO:0000256" key="7">
    <source>
        <dbReference type="ARBA" id="ARBA00022842"/>
    </source>
</evidence>
<evidence type="ECO:0000256" key="4">
    <source>
        <dbReference type="ARBA" id="ARBA00022741"/>
    </source>
</evidence>
<dbReference type="Pfam" id="PF00288">
    <property type="entry name" value="GHMP_kinases_N"/>
    <property type="match status" value="1"/>
</dbReference>
<dbReference type="InterPro" id="IPR036554">
    <property type="entry name" value="GHMP_kinase_C_sf"/>
</dbReference>
<name>A0A0U2X1M1_9CREN</name>
<dbReference type="GO" id="GO:0000287">
    <property type="term" value="F:magnesium ion binding"/>
    <property type="evidence" value="ECO:0007669"/>
    <property type="project" value="UniProtKB-UniRule"/>
</dbReference>
<evidence type="ECO:0000313" key="15">
    <source>
        <dbReference type="EMBL" id="ALU32322.1"/>
    </source>
</evidence>
<keyword evidence="7 11" id="KW-0460">Magnesium</keyword>
<evidence type="ECO:0000259" key="13">
    <source>
        <dbReference type="Pfam" id="PF08544"/>
    </source>
</evidence>
<dbReference type="STRING" id="1435377.SUSAZ_11140"/>
<keyword evidence="8 11" id="KW-0443">Lipid metabolism</keyword>
<evidence type="ECO:0000259" key="12">
    <source>
        <dbReference type="Pfam" id="PF00288"/>
    </source>
</evidence>
<dbReference type="GO" id="GO:0019287">
    <property type="term" value="P:isopentenyl diphosphate biosynthetic process, mevalonate pathway"/>
    <property type="evidence" value="ECO:0007669"/>
    <property type="project" value="UniProtKB-UniRule"/>
</dbReference>
<evidence type="ECO:0000256" key="2">
    <source>
        <dbReference type="ARBA" id="ARBA00022516"/>
    </source>
</evidence>
<dbReference type="InterPro" id="IPR006205">
    <property type="entry name" value="Mev_gal_kin"/>
</dbReference>
<dbReference type="PANTHER" id="PTHR43290">
    <property type="entry name" value="MEVALONATE KINASE"/>
    <property type="match status" value="1"/>
</dbReference>